<protein>
    <recommendedName>
        <fullName evidence="2">CHK kinase-like domain-containing protein</fullName>
    </recommendedName>
</protein>
<feature type="compositionally biased region" description="Polar residues" evidence="1">
    <location>
        <begin position="504"/>
        <end position="529"/>
    </location>
</feature>
<dbReference type="Gene3D" id="3.90.1200.10">
    <property type="match status" value="1"/>
</dbReference>
<organism evidence="3 4">
    <name type="scientific">Bursaphelenchus okinawaensis</name>
    <dbReference type="NCBI Taxonomy" id="465554"/>
    <lineage>
        <taxon>Eukaryota</taxon>
        <taxon>Metazoa</taxon>
        <taxon>Ecdysozoa</taxon>
        <taxon>Nematoda</taxon>
        <taxon>Chromadorea</taxon>
        <taxon>Rhabditida</taxon>
        <taxon>Tylenchina</taxon>
        <taxon>Tylenchomorpha</taxon>
        <taxon>Aphelenchoidea</taxon>
        <taxon>Aphelenchoididae</taxon>
        <taxon>Bursaphelenchus</taxon>
    </lineage>
</organism>
<feature type="region of interest" description="Disordered" evidence="1">
    <location>
        <begin position="441"/>
        <end position="461"/>
    </location>
</feature>
<feature type="compositionally biased region" description="Acidic residues" evidence="1">
    <location>
        <begin position="441"/>
        <end position="458"/>
    </location>
</feature>
<dbReference type="OrthoDB" id="5850486at2759"/>
<dbReference type="PANTHER" id="PTHR23020:SF12">
    <property type="entry name" value="CHK KINASE-LIKE DOMAIN-CONTAINING PROTEIN"/>
    <property type="match status" value="1"/>
</dbReference>
<reference evidence="3" key="1">
    <citation type="submission" date="2020-09" db="EMBL/GenBank/DDBJ databases">
        <authorList>
            <person name="Kikuchi T."/>
        </authorList>
    </citation>
    <scope>NUCLEOTIDE SEQUENCE</scope>
    <source>
        <strain evidence="3">SH1</strain>
    </source>
</reference>
<evidence type="ECO:0000259" key="2">
    <source>
        <dbReference type="SMART" id="SM00587"/>
    </source>
</evidence>
<dbReference type="InterPro" id="IPR052961">
    <property type="entry name" value="Oxido-Kinase-like_Enzymes"/>
</dbReference>
<feature type="region of interest" description="Disordered" evidence="1">
    <location>
        <begin position="483"/>
        <end position="536"/>
    </location>
</feature>
<feature type="domain" description="CHK kinase-like" evidence="2">
    <location>
        <begin position="200"/>
        <end position="378"/>
    </location>
</feature>
<gene>
    <name evidence="3" type="ORF">BOKJ2_LOCUS7557</name>
</gene>
<feature type="region of interest" description="Disordered" evidence="1">
    <location>
        <begin position="37"/>
        <end position="67"/>
    </location>
</feature>
<dbReference type="InterPro" id="IPR015897">
    <property type="entry name" value="CHK_kinase-like"/>
</dbReference>
<feature type="compositionally biased region" description="Basic and acidic residues" evidence="1">
    <location>
        <begin position="487"/>
        <end position="503"/>
    </location>
</feature>
<proteinExistence type="predicted"/>
<dbReference type="AlphaFoldDB" id="A0A811KRS7"/>
<dbReference type="EMBL" id="CAJFCW020000004">
    <property type="protein sequence ID" value="CAG9110117.1"/>
    <property type="molecule type" value="Genomic_DNA"/>
</dbReference>
<dbReference type="SMART" id="SM00587">
    <property type="entry name" value="CHK"/>
    <property type="match status" value="1"/>
</dbReference>
<evidence type="ECO:0000313" key="3">
    <source>
        <dbReference type="EMBL" id="CAD5218347.1"/>
    </source>
</evidence>
<dbReference type="SUPFAM" id="SSF56112">
    <property type="entry name" value="Protein kinase-like (PK-like)"/>
    <property type="match status" value="1"/>
</dbReference>
<dbReference type="Pfam" id="PF07914">
    <property type="entry name" value="DUF1679"/>
    <property type="match status" value="1"/>
</dbReference>
<keyword evidence="4" id="KW-1185">Reference proteome</keyword>
<comment type="caution">
    <text evidence="3">The sequence shown here is derived from an EMBL/GenBank/DDBJ whole genome shotgun (WGS) entry which is preliminary data.</text>
</comment>
<evidence type="ECO:0000313" key="4">
    <source>
        <dbReference type="Proteomes" id="UP000614601"/>
    </source>
</evidence>
<name>A0A811KRS7_9BILA</name>
<evidence type="ECO:0000256" key="1">
    <source>
        <dbReference type="SAM" id="MobiDB-lite"/>
    </source>
</evidence>
<sequence length="586" mass="66352">MGCSSSRCCQRRGKHKILPNGVIVPAFKNIKKVDSKPQLKNQKLEATKSNAEEKTKDKDNEKDRETKVERRNSTFDYFMGTNISLEWLLEQIGEKFHAEFATKPTWIIERLNQYTEKDIDKTSVVRVSFGWDNEELPKSVVLKISNKRIGSKNESENLAGNLFKKECNTYEWLQKVKRARIPKVHLIRSTFTINNEEPLIFMEDLTERSKPLELDDPVELDLIRDLLKQLAQVHAASFLRPNEWKNDIEPNPKLFYTELAELVESSTTGWTSLGDAKFKKLMEFVNGEYMDKTVKEGCKELGVDECLVHGNPIARNFFAAADDKHVAAIVDWVQAHPGCFAEDVAKAICWNLAPKDRYLNQRKLLEHYHFNLLKYSEGKANKITMEVIEAGFKYFLPFVAVCYLIYLPDDLSHASIKQLELAQVLLDDGLNDCNGGYSFLENDDDVNSEDVENEEDTIKDDNEGTFIKATNEVIHLNNVCGVLQDSEPSKPSDEKNEGLKASEDLQNQESQKGTAEQPVASQVQGNDTNPFADPTADHVVNLVEMAMENENEVIEEPIDTTILAAVEKLQEGPGDVAQPAETEGTQ</sequence>
<accession>A0A811KRS7</accession>
<dbReference type="Proteomes" id="UP000783686">
    <property type="component" value="Unassembled WGS sequence"/>
</dbReference>
<dbReference type="PANTHER" id="PTHR23020">
    <property type="entry name" value="UNCHARACTERIZED NUCLEAR HORMONE RECEPTOR-RELATED"/>
    <property type="match status" value="1"/>
</dbReference>
<dbReference type="EMBL" id="CAJFDH010000004">
    <property type="protein sequence ID" value="CAD5218347.1"/>
    <property type="molecule type" value="Genomic_DNA"/>
</dbReference>
<dbReference type="InterPro" id="IPR012877">
    <property type="entry name" value="Dhs-27"/>
</dbReference>
<dbReference type="Proteomes" id="UP000614601">
    <property type="component" value="Unassembled WGS sequence"/>
</dbReference>
<dbReference type="InterPro" id="IPR011009">
    <property type="entry name" value="Kinase-like_dom_sf"/>
</dbReference>